<name>A0A1H9F770_9LACT</name>
<feature type="transmembrane region" description="Helical" evidence="1">
    <location>
        <begin position="168"/>
        <end position="195"/>
    </location>
</feature>
<evidence type="ECO:0000256" key="1">
    <source>
        <dbReference type="SAM" id="Phobius"/>
    </source>
</evidence>
<dbReference type="InterPro" id="IPR024529">
    <property type="entry name" value="ECF_trnsprt_substrate-spec"/>
</dbReference>
<reference evidence="2 3" key="1">
    <citation type="submission" date="2016-10" db="EMBL/GenBank/DDBJ databases">
        <authorList>
            <person name="de Groot N.N."/>
        </authorList>
    </citation>
    <scope>NUCLEOTIDE SEQUENCE [LARGE SCALE GENOMIC DNA]</scope>
    <source>
        <strain evidence="2 3">DSM 15695</strain>
    </source>
</reference>
<accession>A0A1H9F770</accession>
<dbReference type="STRING" id="89093.SAMN04488558_10897"/>
<evidence type="ECO:0000313" key="2">
    <source>
        <dbReference type="EMBL" id="SEQ33826.1"/>
    </source>
</evidence>
<dbReference type="Gene3D" id="1.10.1760.20">
    <property type="match status" value="1"/>
</dbReference>
<protein>
    <submittedName>
        <fullName evidence="2">Uncharacterized membrane protein</fullName>
    </submittedName>
</protein>
<feature type="transmembrane region" description="Helical" evidence="1">
    <location>
        <begin position="38"/>
        <end position="59"/>
    </location>
</feature>
<dbReference type="AlphaFoldDB" id="A0A1H9F770"/>
<feature type="transmembrane region" description="Helical" evidence="1">
    <location>
        <begin position="128"/>
        <end position="148"/>
    </location>
</feature>
<keyword evidence="1" id="KW-0812">Transmembrane</keyword>
<keyword evidence="1" id="KW-1133">Transmembrane helix</keyword>
<dbReference type="Pfam" id="PF12822">
    <property type="entry name" value="ECF_trnsprt"/>
    <property type="match status" value="1"/>
</dbReference>
<feature type="transmembrane region" description="Helical" evidence="1">
    <location>
        <begin position="16"/>
        <end position="32"/>
    </location>
</feature>
<dbReference type="Proteomes" id="UP000198833">
    <property type="component" value="Unassembled WGS sequence"/>
</dbReference>
<proteinExistence type="predicted"/>
<gene>
    <name evidence="2" type="ORF">SAMN04488558_10897</name>
</gene>
<feature type="transmembrane region" description="Helical" evidence="1">
    <location>
        <begin position="66"/>
        <end position="83"/>
    </location>
</feature>
<keyword evidence="3" id="KW-1185">Reference proteome</keyword>
<organism evidence="2 3">
    <name type="scientific">Ignavigranum ruoffiae</name>
    <dbReference type="NCBI Taxonomy" id="89093"/>
    <lineage>
        <taxon>Bacteria</taxon>
        <taxon>Bacillati</taxon>
        <taxon>Bacillota</taxon>
        <taxon>Bacilli</taxon>
        <taxon>Lactobacillales</taxon>
        <taxon>Aerococcaceae</taxon>
        <taxon>Ignavigranum</taxon>
    </lineage>
</organism>
<dbReference type="EMBL" id="FOEN01000008">
    <property type="protein sequence ID" value="SEQ33826.1"/>
    <property type="molecule type" value="Genomic_DNA"/>
</dbReference>
<dbReference type="GO" id="GO:0022857">
    <property type="term" value="F:transmembrane transporter activity"/>
    <property type="evidence" value="ECO:0007669"/>
    <property type="project" value="InterPro"/>
</dbReference>
<feature type="transmembrane region" description="Helical" evidence="1">
    <location>
        <begin position="95"/>
        <end position="116"/>
    </location>
</feature>
<keyword evidence="1" id="KW-0472">Membrane</keyword>
<evidence type="ECO:0000313" key="3">
    <source>
        <dbReference type="Proteomes" id="UP000198833"/>
    </source>
</evidence>
<sequence length="201" mass="21679">MMSEHKTYSNRKTRDLVIMAVFMAIIFIQSWVPTLGYISFGAISLTFIHVTVIIATLWLGTKNGMIIGGVWGITAMIIAYLRGTPFERLVFTNPLISVLPRLLMPLILGLIASYLFKKGVGDKLVGMVGGVLGSLLNTLFVLSAVGLFAGNQFIGTIEGAQMSDLWSIIGGIIVANGIPEAIFAGILTPLILVALKKAIRR</sequence>